<organism evidence="1 2">
    <name type="scientific">Protopolystoma xenopodis</name>
    <dbReference type="NCBI Taxonomy" id="117903"/>
    <lineage>
        <taxon>Eukaryota</taxon>
        <taxon>Metazoa</taxon>
        <taxon>Spiralia</taxon>
        <taxon>Lophotrochozoa</taxon>
        <taxon>Platyhelminthes</taxon>
        <taxon>Monogenea</taxon>
        <taxon>Polyopisthocotylea</taxon>
        <taxon>Polystomatidea</taxon>
        <taxon>Polystomatidae</taxon>
        <taxon>Protopolystoma</taxon>
    </lineage>
</organism>
<keyword evidence="2" id="KW-1185">Reference proteome</keyword>
<proteinExistence type="predicted"/>
<dbReference type="Proteomes" id="UP000784294">
    <property type="component" value="Unassembled WGS sequence"/>
</dbReference>
<dbReference type="AlphaFoldDB" id="A0A3S4ZMD8"/>
<comment type="caution">
    <text evidence="1">The sequence shown here is derived from an EMBL/GenBank/DDBJ whole genome shotgun (WGS) entry which is preliminary data.</text>
</comment>
<name>A0A3S4ZMD8_9PLAT</name>
<protein>
    <submittedName>
        <fullName evidence="1">Uncharacterized protein</fullName>
    </submittedName>
</protein>
<reference evidence="1" key="1">
    <citation type="submission" date="2018-11" db="EMBL/GenBank/DDBJ databases">
        <authorList>
            <consortium name="Pathogen Informatics"/>
        </authorList>
    </citation>
    <scope>NUCLEOTIDE SEQUENCE</scope>
</reference>
<sequence length="44" mass="5322">MSLFHGSLRHERLLIRERYLRHELQTAQAYRRNVTFAHFALEPG</sequence>
<accession>A0A3S4ZMD8</accession>
<evidence type="ECO:0000313" key="2">
    <source>
        <dbReference type="Proteomes" id="UP000784294"/>
    </source>
</evidence>
<dbReference type="EMBL" id="CAAALY010000772">
    <property type="protein sequence ID" value="VEL06988.1"/>
    <property type="molecule type" value="Genomic_DNA"/>
</dbReference>
<evidence type="ECO:0000313" key="1">
    <source>
        <dbReference type="EMBL" id="VEL06988.1"/>
    </source>
</evidence>
<gene>
    <name evidence="1" type="ORF">PXEA_LOCUS428</name>
</gene>